<organism evidence="4 5">
    <name type="scientific">Undibacterium terreum</name>
    <dbReference type="NCBI Taxonomy" id="1224302"/>
    <lineage>
        <taxon>Bacteria</taxon>
        <taxon>Pseudomonadati</taxon>
        <taxon>Pseudomonadota</taxon>
        <taxon>Betaproteobacteria</taxon>
        <taxon>Burkholderiales</taxon>
        <taxon>Oxalobacteraceae</taxon>
        <taxon>Undibacterium</taxon>
    </lineage>
</organism>
<evidence type="ECO:0000313" key="5">
    <source>
        <dbReference type="Proteomes" id="UP000637423"/>
    </source>
</evidence>
<dbReference type="AlphaFoldDB" id="A0A916UXL1"/>
<sequence>MQKYQKKLVFSVLMSFFVCASAFAQYVWVDEKGVKQYSDTPPPKSVPNNRILKSPGKASIEAPSQDNAAPAPDADQAPKPVTTASRNEDFMKRKAEQAEKDKKAEEEKRIASQKKTNCERASSYQKSLESGVRIATTDSKGERSYLTDEQRAKELADARRTTADCK</sequence>
<comment type="caution">
    <text evidence="4">The sequence shown here is derived from an EMBL/GenBank/DDBJ whole genome shotgun (WGS) entry which is preliminary data.</text>
</comment>
<reference evidence="4" key="1">
    <citation type="journal article" date="2014" name="Int. J. Syst. Evol. Microbiol.">
        <title>Complete genome sequence of Corynebacterium casei LMG S-19264T (=DSM 44701T), isolated from a smear-ripened cheese.</title>
        <authorList>
            <consortium name="US DOE Joint Genome Institute (JGI-PGF)"/>
            <person name="Walter F."/>
            <person name="Albersmeier A."/>
            <person name="Kalinowski J."/>
            <person name="Ruckert C."/>
        </authorList>
    </citation>
    <scope>NUCLEOTIDE SEQUENCE</scope>
    <source>
        <strain evidence="4">CGMCC 1.10998</strain>
    </source>
</reference>
<protein>
    <recommendedName>
        <fullName evidence="3">DUF4124 domain-containing protein</fullName>
    </recommendedName>
</protein>
<accession>A0A916UXL1</accession>
<keyword evidence="2" id="KW-0732">Signal</keyword>
<gene>
    <name evidence="4" type="ORF">GCM10011396_45160</name>
</gene>
<proteinExistence type="predicted"/>
<feature type="compositionally biased region" description="Low complexity" evidence="1">
    <location>
        <begin position="62"/>
        <end position="80"/>
    </location>
</feature>
<evidence type="ECO:0000313" key="4">
    <source>
        <dbReference type="EMBL" id="GGC92865.1"/>
    </source>
</evidence>
<evidence type="ECO:0000256" key="2">
    <source>
        <dbReference type="SAM" id="SignalP"/>
    </source>
</evidence>
<dbReference type="Pfam" id="PF13511">
    <property type="entry name" value="DUF4124"/>
    <property type="match status" value="1"/>
</dbReference>
<reference evidence="4" key="2">
    <citation type="submission" date="2020-09" db="EMBL/GenBank/DDBJ databases">
        <authorList>
            <person name="Sun Q."/>
            <person name="Zhou Y."/>
        </authorList>
    </citation>
    <scope>NUCLEOTIDE SEQUENCE</scope>
    <source>
        <strain evidence="4">CGMCC 1.10998</strain>
    </source>
</reference>
<dbReference type="RefSeq" id="WP_188568383.1">
    <property type="nucleotide sequence ID" value="NZ_BMED01000005.1"/>
</dbReference>
<dbReference type="Proteomes" id="UP000637423">
    <property type="component" value="Unassembled WGS sequence"/>
</dbReference>
<feature type="chain" id="PRO_5036955201" description="DUF4124 domain-containing protein" evidence="2">
    <location>
        <begin position="25"/>
        <end position="166"/>
    </location>
</feature>
<evidence type="ECO:0000259" key="3">
    <source>
        <dbReference type="Pfam" id="PF13511"/>
    </source>
</evidence>
<keyword evidence="5" id="KW-1185">Reference proteome</keyword>
<feature type="compositionally biased region" description="Polar residues" evidence="1">
    <location>
        <begin position="113"/>
        <end position="128"/>
    </location>
</feature>
<feature type="signal peptide" evidence="2">
    <location>
        <begin position="1"/>
        <end position="24"/>
    </location>
</feature>
<evidence type="ECO:0000256" key="1">
    <source>
        <dbReference type="SAM" id="MobiDB-lite"/>
    </source>
</evidence>
<dbReference type="InterPro" id="IPR025392">
    <property type="entry name" value="DUF4124"/>
</dbReference>
<feature type="region of interest" description="Disordered" evidence="1">
    <location>
        <begin position="35"/>
        <end position="166"/>
    </location>
</feature>
<name>A0A916UXL1_9BURK</name>
<feature type="compositionally biased region" description="Basic and acidic residues" evidence="1">
    <location>
        <begin position="86"/>
        <end position="110"/>
    </location>
</feature>
<feature type="domain" description="DUF4124" evidence="3">
    <location>
        <begin position="13"/>
        <end position="65"/>
    </location>
</feature>
<dbReference type="EMBL" id="BMED01000005">
    <property type="protein sequence ID" value="GGC92865.1"/>
    <property type="molecule type" value="Genomic_DNA"/>
</dbReference>
<feature type="compositionally biased region" description="Basic and acidic residues" evidence="1">
    <location>
        <begin position="139"/>
        <end position="166"/>
    </location>
</feature>